<sequence length="286" mass="32563">MINQMVVTFVLGILIIPAIVINGEFSDTHDAKIDLLLKKLNKPAVKSIKSPYGGIIDCVHMKNHPIYDHPLFKNHTIQMKPSGDHDKWNNDTLNIDDESIVTQLWTINGKCPQNTIPIRRTTREDILRAESIESYGKKYPNNIPRRKPANSTNEIHEYATLRVNGIFRGAEAVINVWKPYVQMPREFSLAQMWLEAGPPSNLNTIEFGWQVYPGRYGDDNARFFVYWTADGYRSGCYNLDCPGFVPVNQAYVLGEPIGHVSTLGGQQYEIPTTIWKANIIQNSFRI</sequence>
<feature type="domain" description="Neprosin PEP catalytic" evidence="2">
    <location>
        <begin position="148"/>
        <end position="286"/>
    </location>
</feature>
<dbReference type="Pfam" id="PF03080">
    <property type="entry name" value="Neprosin"/>
    <property type="match status" value="1"/>
</dbReference>
<organism evidence="4">
    <name type="scientific">Brassica campestris</name>
    <name type="common">Field mustard</name>
    <dbReference type="NCBI Taxonomy" id="3711"/>
    <lineage>
        <taxon>Eukaryota</taxon>
        <taxon>Viridiplantae</taxon>
        <taxon>Streptophyta</taxon>
        <taxon>Embryophyta</taxon>
        <taxon>Tracheophyta</taxon>
        <taxon>Spermatophyta</taxon>
        <taxon>Magnoliopsida</taxon>
        <taxon>eudicotyledons</taxon>
        <taxon>Gunneridae</taxon>
        <taxon>Pentapetalae</taxon>
        <taxon>rosids</taxon>
        <taxon>malvids</taxon>
        <taxon>Brassicales</taxon>
        <taxon>Brassicaceae</taxon>
        <taxon>Brassiceae</taxon>
        <taxon>Brassica</taxon>
    </lineage>
</organism>
<dbReference type="PANTHER" id="PTHR31589">
    <property type="entry name" value="PROTEIN, PUTATIVE (DUF239)-RELATED-RELATED"/>
    <property type="match status" value="1"/>
</dbReference>
<dbReference type="InterPro" id="IPR053168">
    <property type="entry name" value="Glutamic_endopeptidase"/>
</dbReference>
<accession>A0A3P6D9I4</accession>
<dbReference type="Pfam" id="PF14365">
    <property type="entry name" value="Neprosin_AP"/>
    <property type="match status" value="1"/>
</dbReference>
<dbReference type="Gramene" id="A10p07310.2_BraZ1">
    <property type="protein sequence ID" value="A10p07310.2_BraZ1.CDS"/>
    <property type="gene ID" value="A10g07310.2_BraZ1"/>
</dbReference>
<evidence type="ECO:0000259" key="2">
    <source>
        <dbReference type="PROSITE" id="PS52045"/>
    </source>
</evidence>
<evidence type="ECO:0000313" key="4">
    <source>
        <dbReference type="EMBL" id="VDD17212.1"/>
    </source>
</evidence>
<reference evidence="4" key="1">
    <citation type="submission" date="2018-11" db="EMBL/GenBank/DDBJ databases">
        <authorList>
            <consortium name="Genoscope - CEA"/>
            <person name="William W."/>
        </authorList>
    </citation>
    <scope>NUCLEOTIDE SEQUENCE</scope>
</reference>
<dbReference type="Proteomes" id="UP000694005">
    <property type="component" value="Chromosome A10"/>
</dbReference>
<dbReference type="Gene3D" id="3.90.1320.10">
    <property type="entry name" value="Outer-capsid protein sigma 3, large lobe"/>
    <property type="match status" value="1"/>
</dbReference>
<evidence type="ECO:0000313" key="3">
    <source>
        <dbReference type="EMBL" id="CAG7909485.1"/>
    </source>
</evidence>
<feature type="chain" id="PRO_5039802819" description="Neprosin PEP catalytic domain-containing protein" evidence="1">
    <location>
        <begin position="24"/>
        <end position="286"/>
    </location>
</feature>
<dbReference type="AlphaFoldDB" id="A0A3P6D9I4"/>
<dbReference type="EMBL" id="LR031577">
    <property type="protein sequence ID" value="VDD17212.1"/>
    <property type="molecule type" value="Genomic_DNA"/>
</dbReference>
<evidence type="ECO:0000256" key="1">
    <source>
        <dbReference type="SAM" id="SignalP"/>
    </source>
</evidence>
<proteinExistence type="predicted"/>
<dbReference type="EMBL" id="LS974626">
    <property type="protein sequence ID" value="CAG7909485.1"/>
    <property type="molecule type" value="Genomic_DNA"/>
</dbReference>
<keyword evidence="1" id="KW-0732">Signal</keyword>
<gene>
    <name evidence="4" type="ORF">BRAA10T42925Z</name>
    <name evidence="3" type="ORF">BRAPAZ1V2_A10P07310.2</name>
</gene>
<dbReference type="InterPro" id="IPR025521">
    <property type="entry name" value="Neprosin_propep"/>
</dbReference>
<dbReference type="InterPro" id="IPR004314">
    <property type="entry name" value="Neprosin"/>
</dbReference>
<feature type="signal peptide" evidence="1">
    <location>
        <begin position="1"/>
        <end position="23"/>
    </location>
</feature>
<dbReference type="PANTHER" id="PTHR31589:SF198">
    <property type="entry name" value="NEP-INTERACTING PROTEIN 1"/>
    <property type="match status" value="1"/>
</dbReference>
<name>A0A3P6D9I4_BRACM</name>
<protein>
    <recommendedName>
        <fullName evidence="2">Neprosin PEP catalytic domain-containing protein</fullName>
    </recommendedName>
</protein>
<dbReference type="PROSITE" id="PS52045">
    <property type="entry name" value="NEPROSIN_PEP_CD"/>
    <property type="match status" value="1"/>
</dbReference>